<reference evidence="8" key="1">
    <citation type="submission" date="2022-10" db="EMBL/GenBank/DDBJ databases">
        <authorList>
            <person name="Byrne P K."/>
        </authorList>
    </citation>
    <scope>NUCLEOTIDE SEQUENCE</scope>
    <source>
        <strain evidence="8">CBS7001</strain>
    </source>
</reference>
<accession>A0AA35NL14</accession>
<dbReference type="PROSITE" id="PS50157">
    <property type="entry name" value="ZINC_FINGER_C2H2_2"/>
    <property type="match status" value="2"/>
</dbReference>
<evidence type="ECO:0000256" key="5">
    <source>
        <dbReference type="PROSITE-ProRule" id="PRU00042"/>
    </source>
</evidence>
<dbReference type="Proteomes" id="UP001162090">
    <property type="component" value="Chromosome 12"/>
</dbReference>
<dbReference type="Gene3D" id="3.30.160.60">
    <property type="entry name" value="Classic Zinc Finger"/>
    <property type="match status" value="1"/>
</dbReference>
<dbReference type="EMBL" id="OX365923">
    <property type="protein sequence ID" value="CAI4047348.1"/>
    <property type="molecule type" value="Genomic_DNA"/>
</dbReference>
<dbReference type="GO" id="GO:0008270">
    <property type="term" value="F:zinc ion binding"/>
    <property type="evidence" value="ECO:0007669"/>
    <property type="project" value="UniProtKB-KW"/>
</dbReference>
<dbReference type="PANTHER" id="PTHR23057">
    <property type="entry name" value="JUXTAPOSED WITH ANOTHER ZINC FINGER PROTEIN 1"/>
    <property type="match status" value="1"/>
</dbReference>
<keyword evidence="1" id="KW-0479">Metal-binding</keyword>
<dbReference type="InterPro" id="IPR036236">
    <property type="entry name" value="Znf_C2H2_sf"/>
</dbReference>
<feature type="compositionally biased region" description="Acidic residues" evidence="6">
    <location>
        <begin position="537"/>
        <end position="565"/>
    </location>
</feature>
<keyword evidence="2" id="KW-0677">Repeat</keyword>
<evidence type="ECO:0000313" key="8">
    <source>
        <dbReference type="EMBL" id="CAI4047348.1"/>
    </source>
</evidence>
<dbReference type="InterPro" id="IPR013087">
    <property type="entry name" value="Znf_C2H2_type"/>
</dbReference>
<feature type="compositionally biased region" description="Polar residues" evidence="6">
    <location>
        <begin position="274"/>
        <end position="302"/>
    </location>
</feature>
<feature type="region of interest" description="Disordered" evidence="6">
    <location>
        <begin position="500"/>
        <end position="584"/>
    </location>
</feature>
<evidence type="ECO:0000256" key="2">
    <source>
        <dbReference type="ARBA" id="ARBA00022737"/>
    </source>
</evidence>
<proteinExistence type="predicted"/>
<evidence type="ECO:0000256" key="4">
    <source>
        <dbReference type="ARBA" id="ARBA00022833"/>
    </source>
</evidence>
<evidence type="ECO:0000256" key="3">
    <source>
        <dbReference type="ARBA" id="ARBA00022771"/>
    </source>
</evidence>
<dbReference type="SMART" id="SM00355">
    <property type="entry name" value="ZnF_C2H2"/>
    <property type="match status" value="3"/>
</dbReference>
<evidence type="ECO:0000259" key="7">
    <source>
        <dbReference type="PROSITE" id="PS50157"/>
    </source>
</evidence>
<dbReference type="PROSITE" id="PS00028">
    <property type="entry name" value="ZINC_FINGER_C2H2_1"/>
    <property type="match status" value="2"/>
</dbReference>
<dbReference type="GO" id="GO:0005634">
    <property type="term" value="C:nucleus"/>
    <property type="evidence" value="ECO:0007669"/>
    <property type="project" value="TreeGrafter"/>
</dbReference>
<dbReference type="InterPro" id="IPR051580">
    <property type="entry name" value="ZnF-Chromatin_assoc"/>
</dbReference>
<feature type="region of interest" description="Disordered" evidence="6">
    <location>
        <begin position="251"/>
        <end position="302"/>
    </location>
</feature>
<evidence type="ECO:0000256" key="1">
    <source>
        <dbReference type="ARBA" id="ARBA00022723"/>
    </source>
</evidence>
<evidence type="ECO:0000256" key="6">
    <source>
        <dbReference type="SAM" id="MobiDB-lite"/>
    </source>
</evidence>
<keyword evidence="3 5" id="KW-0863">Zinc-finger</keyword>
<feature type="domain" description="C2H2-type" evidence="7">
    <location>
        <begin position="606"/>
        <end position="636"/>
    </location>
</feature>
<organism evidence="8 9">
    <name type="scientific">Saccharomyces uvarum</name>
    <name type="common">Yeast</name>
    <name type="synonym">Saccharomyces bayanus var. uvarum</name>
    <dbReference type="NCBI Taxonomy" id="230603"/>
    <lineage>
        <taxon>Eukaryota</taxon>
        <taxon>Fungi</taxon>
        <taxon>Dikarya</taxon>
        <taxon>Ascomycota</taxon>
        <taxon>Saccharomycotina</taxon>
        <taxon>Saccharomycetes</taxon>
        <taxon>Saccharomycetales</taxon>
        <taxon>Saccharomycetaceae</taxon>
        <taxon>Saccharomyces</taxon>
    </lineage>
</organism>
<feature type="compositionally biased region" description="Low complexity" evidence="6">
    <location>
        <begin position="252"/>
        <end position="273"/>
    </location>
</feature>
<evidence type="ECO:0000313" key="9">
    <source>
        <dbReference type="Proteomes" id="UP001162090"/>
    </source>
</evidence>
<dbReference type="FunFam" id="3.30.160.60:FF:001987">
    <property type="entry name" value="Transcription factor SFP1"/>
    <property type="match status" value="1"/>
</dbReference>
<feature type="region of interest" description="Disordered" evidence="6">
    <location>
        <begin position="1"/>
        <end position="44"/>
    </location>
</feature>
<feature type="domain" description="C2H2-type" evidence="7">
    <location>
        <begin position="667"/>
        <end position="691"/>
    </location>
</feature>
<dbReference type="AlphaFoldDB" id="A0AA35NL14"/>
<gene>
    <name evidence="8" type="primary">SUVC12G4330</name>
    <name evidence="8" type="ORF">SUVC_12G4330</name>
</gene>
<sequence>MDFTTMTMTSNMATSAAATATPTHTSMNSSSNSNIDMDSNQHTPSILINNNSDSSNTKTTDFNGINNIHQKSVTSNNTNNVHLYSPNIMDQTLLTPQDIAKLRRESIAHSQGMGGVSWGSISVGSWLRDEIISRRSSIVPQSANSAAAVAPAVSTTATNTLQIQQPTKRPSVSNPPYHRGYSISPQIAYTAYLPNLEKQYCKDYSCCGLSLPGLHDLLRHYEEAHISTSPNTANMSQLPMNSTGTANSSTRMANNNMNNANNNYNQHNNMTANSKNASQKRSNIQAHNGNTANNNSMHANLENNMDSNSIIRQSQHPQHQQNIIQQQLQSNSVTNTSGAVPAQSSMVSATTSSTTANLNAISLTGAQNQNLSMANHSQQLHLNGNLVDAVSTNDVFLRTNSPSRHAPNNKLTNLNNNTGININNNNNNNNSHNNNSNINMGNKNIMVNRPHTFNNYSLNKTSRTPIPNQSRKIDPHQTDLSPLVLVQDIDLSFMDDDILGPGNHNPMNSNVNPAANTHNYNTFHPSMHTKSSQNMVDDQDIDDIDDDDDDVDDDDDDDDDEDDTENGSASNAKSVHNNNYKLPQQAYIDDPARRLYVMDHEEQKPFKCPVIGCEKTYKNQNGLKYHRLHGHQNQKLHENPDGTFSVIDPDSTDSFGDGMGSAKDKPYRCEVCGKRYKNLNGLKYHRGHSTH</sequence>
<name>A0AA35NL14_SACUV</name>
<feature type="compositionally biased region" description="Polar residues" evidence="6">
    <location>
        <begin position="505"/>
        <end position="536"/>
    </location>
</feature>
<feature type="compositionally biased region" description="Polar residues" evidence="6">
    <location>
        <begin position="566"/>
        <end position="582"/>
    </location>
</feature>
<dbReference type="PANTHER" id="PTHR23057:SF0">
    <property type="entry name" value="JUXTAPOSED WITH ANOTHER ZINC FINGER PROTEIN 1"/>
    <property type="match status" value="1"/>
</dbReference>
<dbReference type="SUPFAM" id="SSF57667">
    <property type="entry name" value="beta-beta-alpha zinc fingers"/>
    <property type="match status" value="1"/>
</dbReference>
<protein>
    <recommendedName>
        <fullName evidence="7">C2H2-type domain-containing protein</fullName>
    </recommendedName>
</protein>
<keyword evidence="4" id="KW-0862">Zinc</keyword>